<accession>A0A174UNR4</accession>
<evidence type="ECO:0000256" key="1">
    <source>
        <dbReference type="ARBA" id="ARBA00022614"/>
    </source>
</evidence>
<evidence type="ECO:0000313" key="5">
    <source>
        <dbReference type="Proteomes" id="UP000095541"/>
    </source>
</evidence>
<dbReference type="GO" id="GO:0035591">
    <property type="term" value="F:signaling adaptor activity"/>
    <property type="evidence" value="ECO:0007669"/>
    <property type="project" value="TreeGrafter"/>
</dbReference>
<reference evidence="4 5" key="1">
    <citation type="submission" date="2015-09" db="EMBL/GenBank/DDBJ databases">
        <authorList>
            <consortium name="Pathogen Informatics"/>
        </authorList>
    </citation>
    <scope>NUCLEOTIDE SEQUENCE [LARGE SCALE GENOMIC DNA]</scope>
    <source>
        <strain evidence="4 5">2789STDY5834945</strain>
    </source>
</reference>
<dbReference type="PANTHER" id="PTHR47566">
    <property type="match status" value="1"/>
</dbReference>
<dbReference type="SUPFAM" id="SSF52058">
    <property type="entry name" value="L domain-like"/>
    <property type="match status" value="1"/>
</dbReference>
<keyword evidence="1" id="KW-0433">Leucine-rich repeat</keyword>
<proteinExistence type="predicted"/>
<name>A0A174UNR4_BACT4</name>
<evidence type="ECO:0000256" key="2">
    <source>
        <dbReference type="ARBA" id="ARBA00022737"/>
    </source>
</evidence>
<feature type="chain" id="PRO_5008035081" evidence="3">
    <location>
        <begin position="24"/>
        <end position="366"/>
    </location>
</feature>
<keyword evidence="2" id="KW-0677">Repeat</keyword>
<dbReference type="AlphaFoldDB" id="A0A174UNR4"/>
<dbReference type="Proteomes" id="UP000095541">
    <property type="component" value="Unassembled WGS sequence"/>
</dbReference>
<dbReference type="PROSITE" id="PS51257">
    <property type="entry name" value="PROKAR_LIPOPROTEIN"/>
    <property type="match status" value="1"/>
</dbReference>
<dbReference type="InterPro" id="IPR032675">
    <property type="entry name" value="LRR_dom_sf"/>
</dbReference>
<dbReference type="RefSeq" id="WP_070102993.1">
    <property type="nucleotide sequence ID" value="NZ_CZBI01000004.1"/>
</dbReference>
<dbReference type="InterPro" id="IPR052574">
    <property type="entry name" value="CDIRP"/>
</dbReference>
<feature type="signal peptide" evidence="3">
    <location>
        <begin position="1"/>
        <end position="23"/>
    </location>
</feature>
<dbReference type="EMBL" id="CZBI01000004">
    <property type="protein sequence ID" value="CUQ20609.1"/>
    <property type="molecule type" value="Genomic_DNA"/>
</dbReference>
<protein>
    <submittedName>
        <fullName evidence="4">Peptidoglycan binding protein</fullName>
    </submittedName>
</protein>
<sequence>MKHKKWLTVLFILCLLCGFSSCAGDRSVIGDDFEIPKLTNENTIQFTVDVLGEWNQLEVFGGGGRMAIEWGDGRLQKVEDPGSELISYKYGNRRSYRVRIWAEELAYCNVGTLMLPVKDLRLGYFPKLKDLTMTSFAETREIDLSSSCPNVENINIGDFADLEQVDISRCKKLKSVLIGGNPKLASLDVSHNTELSTLNCSGNMLTSLSLKGLPNLKDLDCSFNDNLSSLEFDDVMALNALFISYCNFQAIDFLNKLPSLQEFSCRNNKLTELEIPDLFWIKYLDCSNNRLTRLRISDNWLLTRLRCHSNQLGKDALNELFEVLGKVRDYPHAPKCYLSYYNNPGEHICNTEVPVRNGWVIEKGVD</sequence>
<evidence type="ECO:0000256" key="3">
    <source>
        <dbReference type="SAM" id="SignalP"/>
    </source>
</evidence>
<evidence type="ECO:0000313" key="4">
    <source>
        <dbReference type="EMBL" id="CUQ20609.1"/>
    </source>
</evidence>
<gene>
    <name evidence="4" type="primary">inlJ_2</name>
    <name evidence="4" type="ORF">ERS852557_02985</name>
</gene>
<dbReference type="Gene3D" id="3.80.10.10">
    <property type="entry name" value="Ribonuclease Inhibitor"/>
    <property type="match status" value="1"/>
</dbReference>
<dbReference type="PANTHER" id="PTHR47566:SF1">
    <property type="entry name" value="PROTEIN NUD1"/>
    <property type="match status" value="1"/>
</dbReference>
<organism evidence="4 5">
    <name type="scientific">Bacteroides thetaiotaomicron</name>
    <dbReference type="NCBI Taxonomy" id="818"/>
    <lineage>
        <taxon>Bacteria</taxon>
        <taxon>Pseudomonadati</taxon>
        <taxon>Bacteroidota</taxon>
        <taxon>Bacteroidia</taxon>
        <taxon>Bacteroidales</taxon>
        <taxon>Bacteroidaceae</taxon>
        <taxon>Bacteroides</taxon>
    </lineage>
</organism>
<keyword evidence="3" id="KW-0732">Signal</keyword>